<evidence type="ECO:0000256" key="1">
    <source>
        <dbReference type="SAM" id="Phobius"/>
    </source>
</evidence>
<keyword evidence="1" id="KW-0472">Membrane</keyword>
<evidence type="ECO:0000313" key="2">
    <source>
        <dbReference type="EMBL" id="KKN35696.1"/>
    </source>
</evidence>
<gene>
    <name evidence="2" type="ORF">LCGC14_0781040</name>
</gene>
<name>A0A0F9SFD7_9ZZZZ</name>
<accession>A0A0F9SFD7</accession>
<protein>
    <submittedName>
        <fullName evidence="2">Uncharacterized protein</fullName>
    </submittedName>
</protein>
<keyword evidence="1" id="KW-0812">Transmembrane</keyword>
<dbReference type="AlphaFoldDB" id="A0A0F9SFD7"/>
<dbReference type="EMBL" id="LAZR01002019">
    <property type="protein sequence ID" value="KKN35696.1"/>
    <property type="molecule type" value="Genomic_DNA"/>
</dbReference>
<sequence length="393" mass="44460">MKKIKIITISFLGLLLLVPFMRTSRAQVPTYVGVAVDDYYEFDHNIYLTAWGNWIADSMNSIWDEPFDHSGNYYCDMSSIWNSAIKEGVDNPIYIYQFEIDSITENNATGRTEVNTLVFYDVTSPQTIYIGNNTTKFVEDSWYGALATSPFWVLNTWQLASGVNTLLFAPTSVNWTDFADECNTGLETIWELNGTYGYNLTMSPLSDGFTLYSPINGFGVNSRPINITVNYDVNGTLTYYSFKYGNTLLTDIVRSEIDPPKFLDVPDDFTVDYGYTGVQIKWRVNSLIPENYAILRQISAGTWPVGTWHTEVGLTSWYNGIQIVFNVSDGLAPGDYLFRINLEDERDNTVFDEVIMTVRPKSSPTIPGYDLPLAISVITIATIGRIILMKKKK</sequence>
<comment type="caution">
    <text evidence="2">The sequence shown here is derived from an EMBL/GenBank/DDBJ whole genome shotgun (WGS) entry which is preliminary data.</text>
</comment>
<reference evidence="2" key="1">
    <citation type="journal article" date="2015" name="Nature">
        <title>Complex archaea that bridge the gap between prokaryotes and eukaryotes.</title>
        <authorList>
            <person name="Spang A."/>
            <person name="Saw J.H."/>
            <person name="Jorgensen S.L."/>
            <person name="Zaremba-Niedzwiedzka K."/>
            <person name="Martijn J."/>
            <person name="Lind A.E."/>
            <person name="van Eijk R."/>
            <person name="Schleper C."/>
            <person name="Guy L."/>
            <person name="Ettema T.J."/>
        </authorList>
    </citation>
    <scope>NUCLEOTIDE SEQUENCE</scope>
</reference>
<proteinExistence type="predicted"/>
<keyword evidence="1" id="KW-1133">Transmembrane helix</keyword>
<organism evidence="2">
    <name type="scientific">marine sediment metagenome</name>
    <dbReference type="NCBI Taxonomy" id="412755"/>
    <lineage>
        <taxon>unclassified sequences</taxon>
        <taxon>metagenomes</taxon>
        <taxon>ecological metagenomes</taxon>
    </lineage>
</organism>
<feature type="transmembrane region" description="Helical" evidence="1">
    <location>
        <begin position="369"/>
        <end position="388"/>
    </location>
</feature>